<evidence type="ECO:0000313" key="2">
    <source>
        <dbReference type="EMBL" id="OKH50177.1"/>
    </source>
</evidence>
<proteinExistence type="predicted"/>
<dbReference type="EMBL" id="MRCG01000002">
    <property type="protein sequence ID" value="OKH50177.1"/>
    <property type="molecule type" value="Genomic_DNA"/>
</dbReference>
<dbReference type="OrthoDB" id="466175at2"/>
<feature type="compositionally biased region" description="Polar residues" evidence="1">
    <location>
        <begin position="1"/>
        <end position="11"/>
    </location>
</feature>
<feature type="region of interest" description="Disordered" evidence="1">
    <location>
        <begin position="1"/>
        <end position="25"/>
    </location>
</feature>
<keyword evidence="3" id="KW-1185">Reference proteome</keyword>
<accession>A0A1U7J9J2</accession>
<dbReference type="AlphaFoldDB" id="A0A1U7J9J2"/>
<sequence>MTDPNNRSNRVGNPKEAEPGRGAPCNQWAVQTAQPTNVNPADEKIPSNVDVDKNRQQIVDYAAQEEGTLPTSHGFVIDESGNIDNFAVEPPMYVEE</sequence>
<reference evidence="2 3" key="1">
    <citation type="submission" date="2016-11" db="EMBL/GenBank/DDBJ databases">
        <title>Draft Genome Sequences of Nine Cyanobacterial Strains from Diverse Habitats.</title>
        <authorList>
            <person name="Zhu T."/>
            <person name="Hou S."/>
            <person name="Lu X."/>
            <person name="Hess W.R."/>
        </authorList>
    </citation>
    <scope>NUCLEOTIDE SEQUENCE [LARGE SCALE GENOMIC DNA]</scope>
    <source>
        <strain evidence="2 3">NIES-30</strain>
    </source>
</reference>
<gene>
    <name evidence="2" type="ORF">NIES30_05650</name>
</gene>
<evidence type="ECO:0000313" key="3">
    <source>
        <dbReference type="Proteomes" id="UP000185557"/>
    </source>
</evidence>
<dbReference type="Proteomes" id="UP000185557">
    <property type="component" value="Unassembled WGS sequence"/>
</dbReference>
<protein>
    <submittedName>
        <fullName evidence="2">Uncharacterized protein</fullName>
    </submittedName>
</protein>
<name>A0A1U7J9J2_9CYAN</name>
<dbReference type="RefSeq" id="WP_073607416.1">
    <property type="nucleotide sequence ID" value="NZ_MRCG01000002.1"/>
</dbReference>
<comment type="caution">
    <text evidence="2">The sequence shown here is derived from an EMBL/GenBank/DDBJ whole genome shotgun (WGS) entry which is preliminary data.</text>
</comment>
<evidence type="ECO:0000256" key="1">
    <source>
        <dbReference type="SAM" id="MobiDB-lite"/>
    </source>
</evidence>
<organism evidence="2 3">
    <name type="scientific">Phormidium tenue NIES-30</name>
    <dbReference type="NCBI Taxonomy" id="549789"/>
    <lineage>
        <taxon>Bacteria</taxon>
        <taxon>Bacillati</taxon>
        <taxon>Cyanobacteriota</taxon>
        <taxon>Cyanophyceae</taxon>
        <taxon>Oscillatoriophycideae</taxon>
        <taxon>Oscillatoriales</taxon>
        <taxon>Oscillatoriaceae</taxon>
        <taxon>Phormidium</taxon>
    </lineage>
</organism>